<evidence type="ECO:0000313" key="1">
    <source>
        <dbReference type="EMBL" id="RXH42408.1"/>
    </source>
</evidence>
<proteinExistence type="predicted"/>
<organism evidence="1 2">
    <name type="scientific">Bradyrhizobium zhanjiangense</name>
    <dbReference type="NCBI Taxonomy" id="1325107"/>
    <lineage>
        <taxon>Bacteria</taxon>
        <taxon>Pseudomonadati</taxon>
        <taxon>Pseudomonadota</taxon>
        <taxon>Alphaproteobacteria</taxon>
        <taxon>Hyphomicrobiales</taxon>
        <taxon>Nitrobacteraceae</taxon>
        <taxon>Bradyrhizobium</taxon>
    </lineage>
</organism>
<evidence type="ECO:0000313" key="2">
    <source>
        <dbReference type="Proteomes" id="UP000290565"/>
    </source>
</evidence>
<comment type="caution">
    <text evidence="1">The sequence shown here is derived from an EMBL/GenBank/DDBJ whole genome shotgun (WGS) entry which is preliminary data.</text>
</comment>
<reference evidence="1 2" key="1">
    <citation type="submission" date="2015-04" db="EMBL/GenBank/DDBJ databases">
        <title>Comparative genomics of rhizobia nodulating Arachis hypogaea in China.</title>
        <authorList>
            <person name="Li Y."/>
        </authorList>
    </citation>
    <scope>NUCLEOTIDE SEQUENCE [LARGE SCALE GENOMIC DNA]</scope>
    <source>
        <strain evidence="1 2">CCBAU 51787</strain>
    </source>
</reference>
<name>A0A4Q0SUD8_9BRAD</name>
<sequence length="109" mass="11795">MLIEPDESVQLVVVASQTPPPPLTAPFGVVCDPLKNCWALRGIENPPTGPQSGPIQRSMWQPRHDFAGRYSHSAHAQTCQNVDAYGWPFTSMADHPGIKLRSTCSAANG</sequence>
<gene>
    <name evidence="1" type="ORF">XH94_02330</name>
</gene>
<protein>
    <submittedName>
        <fullName evidence="1">Uncharacterized protein</fullName>
    </submittedName>
</protein>
<dbReference type="EMBL" id="LBJM01000005">
    <property type="protein sequence ID" value="RXH42408.1"/>
    <property type="molecule type" value="Genomic_DNA"/>
</dbReference>
<dbReference type="AlphaFoldDB" id="A0A4Q0SUD8"/>
<dbReference type="RefSeq" id="WP_164939129.1">
    <property type="nucleotide sequence ID" value="NZ_LBJM01000005.1"/>
</dbReference>
<dbReference type="Proteomes" id="UP000290565">
    <property type="component" value="Unassembled WGS sequence"/>
</dbReference>
<accession>A0A4Q0SUD8</accession>